<dbReference type="InterPro" id="IPR024185">
    <property type="entry name" value="FTHF_cligase-like_sf"/>
</dbReference>
<evidence type="ECO:0000313" key="3">
    <source>
        <dbReference type="Proteomes" id="UP000324611"/>
    </source>
</evidence>
<dbReference type="SUPFAM" id="SSF100950">
    <property type="entry name" value="NagB/RpiA/CoA transferase-like"/>
    <property type="match status" value="1"/>
</dbReference>
<keyword evidence="3" id="KW-1185">Reference proteome</keyword>
<comment type="caution">
    <text evidence="2">The sequence shown here is derived from an EMBL/GenBank/DDBJ whole genome shotgun (WGS) entry which is preliminary data.</text>
</comment>
<dbReference type="Gene3D" id="3.40.50.10420">
    <property type="entry name" value="NagB/RpiA/CoA transferase-like"/>
    <property type="match status" value="1"/>
</dbReference>
<dbReference type="InterPro" id="IPR037171">
    <property type="entry name" value="NagB/RpiA_transferase-like"/>
</dbReference>
<evidence type="ECO:0000259" key="1">
    <source>
        <dbReference type="Pfam" id="PF02589"/>
    </source>
</evidence>
<dbReference type="AlphaFoldDB" id="A0A5B2VK33"/>
<dbReference type="PANTHER" id="PTHR43682">
    <property type="entry name" value="LACTATE UTILIZATION PROTEIN C"/>
    <property type="match status" value="1"/>
</dbReference>
<feature type="domain" description="LUD" evidence="1">
    <location>
        <begin position="96"/>
        <end position="195"/>
    </location>
</feature>
<reference evidence="2 3" key="2">
    <citation type="submission" date="2019-09" db="EMBL/GenBank/DDBJ databases">
        <authorList>
            <person name="Jin C."/>
        </authorList>
    </citation>
    <scope>NUCLEOTIDE SEQUENCE [LARGE SCALE GENOMIC DNA]</scope>
    <source>
        <strain evidence="2 3">BN140078</strain>
    </source>
</reference>
<gene>
    <name evidence="2" type="ORF">F0L74_23650</name>
</gene>
<dbReference type="PANTHER" id="PTHR43682:SF1">
    <property type="entry name" value="LACTATE UTILIZATION PROTEIN C"/>
    <property type="match status" value="1"/>
</dbReference>
<dbReference type="Pfam" id="PF02589">
    <property type="entry name" value="LUD_dom"/>
    <property type="match status" value="1"/>
</dbReference>
<sequence length="197" mass="21149">MNSRDRILQAVKANQPDVATLPDLQAFISPAPASLETFRKVAAGMGSHILEIKDESEIPALLKQYYSDANIQQVVATDPSLYDIAAPLNWQTGDGRQLQDADLAIVRAQVGVAENGALWLTEAELQVRVLPFISQHLAVVLDQSAIVPTMHHAYERIGGPQTGFGVFIAGPSKTADIEQSLVLGAHGAKSLTIFIKG</sequence>
<protein>
    <submittedName>
        <fullName evidence="2">Lactate utilization protein B/C</fullName>
    </submittedName>
</protein>
<organism evidence="2 3">
    <name type="scientific">Chitinophaga agrisoli</name>
    <dbReference type="NCBI Taxonomy" id="2607653"/>
    <lineage>
        <taxon>Bacteria</taxon>
        <taxon>Pseudomonadati</taxon>
        <taxon>Bacteroidota</taxon>
        <taxon>Chitinophagia</taxon>
        <taxon>Chitinophagales</taxon>
        <taxon>Chitinophagaceae</taxon>
        <taxon>Chitinophaga</taxon>
    </lineage>
</organism>
<accession>A0A5B2VK33</accession>
<dbReference type="RefSeq" id="WP_149840383.1">
    <property type="nucleotide sequence ID" value="NZ_VUOC01000004.1"/>
</dbReference>
<reference evidence="2 3" key="1">
    <citation type="submission" date="2019-09" db="EMBL/GenBank/DDBJ databases">
        <title>Chitinophaga ginsengihumi sp. nov., isolated from soil of ginseng rhizosphere.</title>
        <authorList>
            <person name="Lee J."/>
        </authorList>
    </citation>
    <scope>NUCLEOTIDE SEQUENCE [LARGE SCALE GENOMIC DNA]</scope>
    <source>
        <strain evidence="2 3">BN140078</strain>
    </source>
</reference>
<name>A0A5B2VK33_9BACT</name>
<dbReference type="Proteomes" id="UP000324611">
    <property type="component" value="Unassembled WGS sequence"/>
</dbReference>
<proteinExistence type="predicted"/>
<dbReference type="EMBL" id="VUOC01000004">
    <property type="protein sequence ID" value="KAA2239204.1"/>
    <property type="molecule type" value="Genomic_DNA"/>
</dbReference>
<evidence type="ECO:0000313" key="2">
    <source>
        <dbReference type="EMBL" id="KAA2239204.1"/>
    </source>
</evidence>
<dbReference type="InterPro" id="IPR003741">
    <property type="entry name" value="LUD_dom"/>
</dbReference>